<dbReference type="STRING" id="5539.A0A3E2H4L2"/>
<proteinExistence type="predicted"/>
<reference evidence="2 3" key="1">
    <citation type="submission" date="2018-05" db="EMBL/GenBank/DDBJ databases">
        <title>Draft genome sequence of Scytalidium lignicola DSM 105466, a ubiquitous saprotrophic fungus.</title>
        <authorList>
            <person name="Buettner E."/>
            <person name="Gebauer A.M."/>
            <person name="Hofrichter M."/>
            <person name="Liers C."/>
            <person name="Kellner H."/>
        </authorList>
    </citation>
    <scope>NUCLEOTIDE SEQUENCE [LARGE SCALE GENOMIC DNA]</scope>
    <source>
        <strain evidence="2 3">DSM 105466</strain>
    </source>
</reference>
<dbReference type="Proteomes" id="UP000258309">
    <property type="component" value="Unassembled WGS sequence"/>
</dbReference>
<feature type="non-terminal residue" evidence="2">
    <location>
        <position position="1"/>
    </location>
</feature>
<evidence type="ECO:0000313" key="2">
    <source>
        <dbReference type="EMBL" id="RFU28330.1"/>
    </source>
</evidence>
<dbReference type="Pfam" id="PF06985">
    <property type="entry name" value="HET"/>
    <property type="match status" value="1"/>
</dbReference>
<dbReference type="InterPro" id="IPR010730">
    <property type="entry name" value="HET"/>
</dbReference>
<dbReference type="AlphaFoldDB" id="A0A3E2H4L2"/>
<keyword evidence="3" id="KW-1185">Reference proteome</keyword>
<gene>
    <name evidence="2" type="ORF">B7463_g8015</name>
</gene>
<feature type="non-terminal residue" evidence="2">
    <location>
        <position position="768"/>
    </location>
</feature>
<organism evidence="2 3">
    <name type="scientific">Scytalidium lignicola</name>
    <name type="common">Hyphomycete</name>
    <dbReference type="NCBI Taxonomy" id="5539"/>
    <lineage>
        <taxon>Eukaryota</taxon>
        <taxon>Fungi</taxon>
        <taxon>Dikarya</taxon>
        <taxon>Ascomycota</taxon>
        <taxon>Pezizomycotina</taxon>
        <taxon>Leotiomycetes</taxon>
        <taxon>Leotiomycetes incertae sedis</taxon>
        <taxon>Scytalidium</taxon>
    </lineage>
</organism>
<evidence type="ECO:0000313" key="3">
    <source>
        <dbReference type="Proteomes" id="UP000258309"/>
    </source>
</evidence>
<dbReference type="EMBL" id="NCSJ02000167">
    <property type="protein sequence ID" value="RFU28330.1"/>
    <property type="molecule type" value="Genomic_DNA"/>
</dbReference>
<dbReference type="OMA" id="IEWWIND"/>
<protein>
    <recommendedName>
        <fullName evidence="1">Heterokaryon incompatibility domain-containing protein</fullName>
    </recommendedName>
</protein>
<feature type="domain" description="Heterokaryon incompatibility" evidence="1">
    <location>
        <begin position="229"/>
        <end position="372"/>
    </location>
</feature>
<dbReference type="OrthoDB" id="5362512at2759"/>
<sequence length="768" mass="86930">MDGNLIPDLVPEPRTLVHYNGHARVVDDSMICGLCRHLFSNLETSSSPSNITTYYIKTKTLLVEAAAKEGCHLCILLLGAFCEPLEFGEPSSLAFFPIISASLTLDGTYSLAGGVYAKFFDEAGQTFEPGKKEAFPSYAHTSLELEPRLEFTDPTTIKAGDSTNSDLTWGCILLWLDECSSGGTHKLCQQAPRTIERPKRLLNINPSDEGDGKSVRLCENTEIPVSDRYFTLSHRWGTLQHIRLTEATLPSFKVRIPWDMLSRTFQDAISITFNLGFEWLWIDSICIIQDSLEDWSTESKNMQSIYANSFCNISAADAKDGAEGCFRDRSPLAIQPCKIMLDGETRYAIDDDSWDWNVPRYEINSRAWVMQERLLSPRILYYTKDQVIWECNHGLASEKLPYILPPKHKNSRAFNRLMIRGSLSDDMEQSPLPSKNDIQKAWNMIVSEYSQCHLTRDSDKLIALDGLTSRFRELLQEEDEFGLWPSDIEFQLTWTVASGQWGKHASRRLSPEIAPSWSWASIHDWKISPEYGGLGSDYSFHAVSHSKPSWYPEQPVSAAIFPNQRRRILGFQCMLLPVKVETIHLVITIIQATPINGDSSSTLYCYLDTDDDLNSVEAPGCEVWCAPLFSLVSKNREPTLEGLLLMQMTSEKIPTFRRVGTFSNAIDLPPRGSPLVLPRPVDLPFEEIQETRFDFPDILYKDRSNHESSIFALPSDKPSDESKSIEFEISAYDRLVKKFLQERFPGVDYPGADIVTNNGIKEHNIMLC</sequence>
<evidence type="ECO:0000259" key="1">
    <source>
        <dbReference type="Pfam" id="PF06985"/>
    </source>
</evidence>
<accession>A0A3E2H4L2</accession>
<dbReference type="PANTHER" id="PTHR33112:SF10">
    <property type="entry name" value="TOL"/>
    <property type="match status" value="1"/>
</dbReference>
<dbReference type="PANTHER" id="PTHR33112">
    <property type="entry name" value="DOMAIN PROTEIN, PUTATIVE-RELATED"/>
    <property type="match status" value="1"/>
</dbReference>
<name>A0A3E2H4L2_SCYLI</name>
<comment type="caution">
    <text evidence="2">The sequence shown here is derived from an EMBL/GenBank/DDBJ whole genome shotgun (WGS) entry which is preliminary data.</text>
</comment>